<evidence type="ECO:0000313" key="2">
    <source>
        <dbReference type="Proteomes" id="UP000708208"/>
    </source>
</evidence>
<dbReference type="AlphaFoldDB" id="A0A8J2NLA5"/>
<dbReference type="Proteomes" id="UP000708208">
    <property type="component" value="Unassembled WGS sequence"/>
</dbReference>
<evidence type="ECO:0000313" key="1">
    <source>
        <dbReference type="EMBL" id="CAG7645881.1"/>
    </source>
</evidence>
<name>A0A8J2NLA5_9HEXA</name>
<protein>
    <submittedName>
        <fullName evidence="1">Uncharacterized protein</fullName>
    </submittedName>
</protein>
<gene>
    <name evidence="1" type="ORF">AFUS01_LOCUS560</name>
</gene>
<keyword evidence="2" id="KW-1185">Reference proteome</keyword>
<reference evidence="1" key="1">
    <citation type="submission" date="2021-06" db="EMBL/GenBank/DDBJ databases">
        <authorList>
            <person name="Hodson N. C."/>
            <person name="Mongue J. A."/>
            <person name="Jaron S. K."/>
        </authorList>
    </citation>
    <scope>NUCLEOTIDE SEQUENCE</scope>
</reference>
<comment type="caution">
    <text evidence="1">The sequence shown here is derived from an EMBL/GenBank/DDBJ whole genome shotgun (WGS) entry which is preliminary data.</text>
</comment>
<accession>A0A8J2NLA5</accession>
<proteinExistence type="predicted"/>
<feature type="non-terminal residue" evidence="1">
    <location>
        <position position="1"/>
    </location>
</feature>
<sequence>MRHLSQNIKTVANKWIFLPDQFLKRKCTLKRKQRFQIPVNGVYLPVPSLSPHD</sequence>
<organism evidence="1 2">
    <name type="scientific">Allacma fusca</name>
    <dbReference type="NCBI Taxonomy" id="39272"/>
    <lineage>
        <taxon>Eukaryota</taxon>
        <taxon>Metazoa</taxon>
        <taxon>Ecdysozoa</taxon>
        <taxon>Arthropoda</taxon>
        <taxon>Hexapoda</taxon>
        <taxon>Collembola</taxon>
        <taxon>Symphypleona</taxon>
        <taxon>Sminthuridae</taxon>
        <taxon>Allacma</taxon>
    </lineage>
</organism>
<dbReference type="EMBL" id="CAJVCH010002764">
    <property type="protein sequence ID" value="CAG7645881.1"/>
    <property type="molecule type" value="Genomic_DNA"/>
</dbReference>